<accession>A0A6J4KD05</accession>
<name>A0A6J4KD05_9ACTN</name>
<feature type="non-terminal residue" evidence="2">
    <location>
        <position position="152"/>
    </location>
</feature>
<feature type="compositionally biased region" description="Basic residues" evidence="1">
    <location>
        <begin position="138"/>
        <end position="152"/>
    </location>
</feature>
<feature type="compositionally biased region" description="Low complexity" evidence="1">
    <location>
        <begin position="114"/>
        <end position="137"/>
    </location>
</feature>
<organism evidence="2">
    <name type="scientific">uncultured Friedmanniella sp</name>
    <dbReference type="NCBI Taxonomy" id="335381"/>
    <lineage>
        <taxon>Bacteria</taxon>
        <taxon>Bacillati</taxon>
        <taxon>Actinomycetota</taxon>
        <taxon>Actinomycetes</taxon>
        <taxon>Propionibacteriales</taxon>
        <taxon>Nocardioidaceae</taxon>
        <taxon>Friedmanniella</taxon>
        <taxon>environmental samples</taxon>
    </lineage>
</organism>
<sequence length="152" mass="16454">CPSPIPGRAPSRPGARPASAPSTSCSRPTCAAPTRSTPWRPAPIVRTRRSGTTPPRWCAVSSRTRARSTGGSRRAWRRAGPSSGCRGSTGPPPGSPCSRSTSARCPTRWRWRRPSPSSGTCPPTSRRPTSRACSARCWRPRRRTPSLQRSRP</sequence>
<protein>
    <submittedName>
        <fullName evidence="2">Transcription termination protein NusB</fullName>
    </submittedName>
</protein>
<evidence type="ECO:0000313" key="2">
    <source>
        <dbReference type="EMBL" id="CAA9302325.1"/>
    </source>
</evidence>
<dbReference type="EMBL" id="CADCTT010000168">
    <property type="protein sequence ID" value="CAA9302325.1"/>
    <property type="molecule type" value="Genomic_DNA"/>
</dbReference>
<proteinExistence type="predicted"/>
<evidence type="ECO:0000256" key="1">
    <source>
        <dbReference type="SAM" id="MobiDB-lite"/>
    </source>
</evidence>
<feature type="compositionally biased region" description="Low complexity" evidence="1">
    <location>
        <begin position="8"/>
        <end position="22"/>
    </location>
</feature>
<gene>
    <name evidence="2" type="ORF">AVDCRST_MAG61-1108</name>
</gene>
<feature type="non-terminal residue" evidence="2">
    <location>
        <position position="1"/>
    </location>
</feature>
<feature type="region of interest" description="Disordered" evidence="1">
    <location>
        <begin position="1"/>
        <end position="152"/>
    </location>
</feature>
<dbReference type="AlphaFoldDB" id="A0A6J4KD05"/>
<reference evidence="2" key="1">
    <citation type="submission" date="2020-02" db="EMBL/GenBank/DDBJ databases">
        <authorList>
            <person name="Meier V. D."/>
        </authorList>
    </citation>
    <scope>NUCLEOTIDE SEQUENCE</scope>
    <source>
        <strain evidence="2">AVDCRST_MAG61</strain>
    </source>
</reference>
<feature type="compositionally biased region" description="Low complexity" evidence="1">
    <location>
        <begin position="59"/>
        <end position="89"/>
    </location>
</feature>